<evidence type="ECO:0000313" key="1">
    <source>
        <dbReference type="Proteomes" id="UP000694846"/>
    </source>
</evidence>
<protein>
    <submittedName>
        <fullName evidence="2">Uncharacterized protein LOC112685931 isoform X2</fullName>
    </submittedName>
</protein>
<dbReference type="RefSeq" id="XP_025413775.1">
    <property type="nucleotide sequence ID" value="XM_025557990.1"/>
</dbReference>
<dbReference type="OrthoDB" id="6581837at2759"/>
<dbReference type="GeneID" id="112685931"/>
<accession>A0A8B8FTU7</accession>
<sequence>MTLFSDNDLLMIALILDKDEEEDVVKKKRLWVHQALKKRSTEGEFYTLYKDLMDDGTKFFEHFRMSENSFNIKKQDTYWRKAIAPRERLAVCLRYLATGDSLKTISFSYRMGAWYSLQDRSRNLSNNF</sequence>
<evidence type="ECO:0000313" key="2">
    <source>
        <dbReference type="RefSeq" id="XP_025413775.1"/>
    </source>
</evidence>
<dbReference type="AlphaFoldDB" id="A0A8B8FTU7"/>
<proteinExistence type="predicted"/>
<dbReference type="Proteomes" id="UP000694846">
    <property type="component" value="Unplaced"/>
</dbReference>
<gene>
    <name evidence="2" type="primary">LOC112685931</name>
</gene>
<name>A0A8B8FTU7_9HEMI</name>
<keyword evidence="1" id="KW-1185">Reference proteome</keyword>
<organism evidence="1 2">
    <name type="scientific">Sipha flava</name>
    <name type="common">yellow sugarcane aphid</name>
    <dbReference type="NCBI Taxonomy" id="143950"/>
    <lineage>
        <taxon>Eukaryota</taxon>
        <taxon>Metazoa</taxon>
        <taxon>Ecdysozoa</taxon>
        <taxon>Arthropoda</taxon>
        <taxon>Hexapoda</taxon>
        <taxon>Insecta</taxon>
        <taxon>Pterygota</taxon>
        <taxon>Neoptera</taxon>
        <taxon>Paraneoptera</taxon>
        <taxon>Hemiptera</taxon>
        <taxon>Sternorrhyncha</taxon>
        <taxon>Aphidomorpha</taxon>
        <taxon>Aphidoidea</taxon>
        <taxon>Aphididae</taxon>
        <taxon>Sipha</taxon>
    </lineage>
</organism>
<reference evidence="2" key="1">
    <citation type="submission" date="2025-08" db="UniProtKB">
        <authorList>
            <consortium name="RefSeq"/>
        </authorList>
    </citation>
    <scope>IDENTIFICATION</scope>
    <source>
        <tissue evidence="2">Whole body</tissue>
    </source>
</reference>